<keyword evidence="12" id="KW-1185">Reference proteome</keyword>
<feature type="transmembrane region" description="Helical" evidence="10">
    <location>
        <begin position="280"/>
        <end position="298"/>
    </location>
</feature>
<evidence type="ECO:0000256" key="3">
    <source>
        <dbReference type="ARBA" id="ARBA00022606"/>
    </source>
</evidence>
<accession>A0AA38ILK0</accession>
<dbReference type="GO" id="GO:0007165">
    <property type="term" value="P:signal transduction"/>
    <property type="evidence" value="ECO:0007669"/>
    <property type="project" value="UniProtKB-KW"/>
</dbReference>
<evidence type="ECO:0000256" key="5">
    <source>
        <dbReference type="ARBA" id="ARBA00022725"/>
    </source>
</evidence>
<feature type="transmembrane region" description="Helical" evidence="10">
    <location>
        <begin position="66"/>
        <end position="89"/>
    </location>
</feature>
<keyword evidence="7 10" id="KW-0472">Membrane</keyword>
<keyword evidence="8 10" id="KW-0675">Receptor</keyword>
<sequence>MKREPKNYFQLPLKCYDISGLRNTSNTFYKIISLYILYPLALILYVMIVINFQFKNNSVGEIAEVFTAMTGFGYLILIKSVVIAHGPLLEELIKRREFLWKYNSLTTEDGQQFHETMSSAGSTIKLFMIIGYISVCVHSVAPLFVEKLDLPHACWIPRNNDLIRKIIYIFEVITYNEIIILIVFFNGFYLLMCTELKIQFQILCKKIHSMRIDKNGEQLCWQEIKSCSSYHNFLLQMHKVLNTVYSEFFVCLYFLTVGGVCIPLFVIFDKSAEFDQIVENIFFSMLTNFIIIMVLYPADEVEIAAELLVNEIYDIDWYNTHSLKILKFILFWLAQAQVPVQMSGGGIFQVNRSLMLRIQRIGYSISSLMTGLK</sequence>
<dbReference type="GO" id="GO:0004984">
    <property type="term" value="F:olfactory receptor activity"/>
    <property type="evidence" value="ECO:0007669"/>
    <property type="project" value="InterPro"/>
</dbReference>
<dbReference type="InterPro" id="IPR004117">
    <property type="entry name" value="7tm6_olfct_rcpt"/>
</dbReference>
<gene>
    <name evidence="11" type="ORF">Zmor_015506</name>
</gene>
<evidence type="ECO:0000256" key="6">
    <source>
        <dbReference type="ARBA" id="ARBA00022989"/>
    </source>
</evidence>
<evidence type="ECO:0000256" key="1">
    <source>
        <dbReference type="ARBA" id="ARBA00004651"/>
    </source>
</evidence>
<organism evidence="11 12">
    <name type="scientific">Zophobas morio</name>
    <dbReference type="NCBI Taxonomy" id="2755281"/>
    <lineage>
        <taxon>Eukaryota</taxon>
        <taxon>Metazoa</taxon>
        <taxon>Ecdysozoa</taxon>
        <taxon>Arthropoda</taxon>
        <taxon>Hexapoda</taxon>
        <taxon>Insecta</taxon>
        <taxon>Pterygota</taxon>
        <taxon>Neoptera</taxon>
        <taxon>Endopterygota</taxon>
        <taxon>Coleoptera</taxon>
        <taxon>Polyphaga</taxon>
        <taxon>Cucujiformia</taxon>
        <taxon>Tenebrionidae</taxon>
        <taxon>Zophobas</taxon>
    </lineage>
</organism>
<keyword evidence="9 10" id="KW-0807">Transducer</keyword>
<keyword evidence="6 10" id="KW-1133">Transmembrane helix</keyword>
<dbReference type="Proteomes" id="UP001168821">
    <property type="component" value="Unassembled WGS sequence"/>
</dbReference>
<evidence type="ECO:0000256" key="2">
    <source>
        <dbReference type="ARBA" id="ARBA00022475"/>
    </source>
</evidence>
<proteinExistence type="inferred from homology"/>
<dbReference type="AlphaFoldDB" id="A0AA38ILK0"/>
<comment type="caution">
    <text evidence="10">Lacks conserved residue(s) required for the propagation of feature annotation.</text>
</comment>
<evidence type="ECO:0000313" key="12">
    <source>
        <dbReference type="Proteomes" id="UP001168821"/>
    </source>
</evidence>
<keyword evidence="5 10" id="KW-0552">Olfaction</keyword>
<keyword evidence="3 10" id="KW-0716">Sensory transduction</keyword>
<evidence type="ECO:0000256" key="4">
    <source>
        <dbReference type="ARBA" id="ARBA00022692"/>
    </source>
</evidence>
<evidence type="ECO:0000256" key="9">
    <source>
        <dbReference type="ARBA" id="ARBA00023224"/>
    </source>
</evidence>
<feature type="transmembrane region" description="Helical" evidence="10">
    <location>
        <begin position="244"/>
        <end position="268"/>
    </location>
</feature>
<dbReference type="EMBL" id="JALNTZ010000004">
    <property type="protein sequence ID" value="KAJ3656426.1"/>
    <property type="molecule type" value="Genomic_DNA"/>
</dbReference>
<evidence type="ECO:0000313" key="11">
    <source>
        <dbReference type="EMBL" id="KAJ3656426.1"/>
    </source>
</evidence>
<keyword evidence="4 10" id="KW-0812">Transmembrane</keyword>
<evidence type="ECO:0000256" key="7">
    <source>
        <dbReference type="ARBA" id="ARBA00023136"/>
    </source>
</evidence>
<name>A0AA38ILK0_9CUCU</name>
<feature type="transmembrane region" description="Helical" evidence="10">
    <location>
        <begin position="126"/>
        <end position="145"/>
    </location>
</feature>
<reference evidence="11" key="1">
    <citation type="journal article" date="2023" name="G3 (Bethesda)">
        <title>Whole genome assemblies of Zophobas morio and Tenebrio molitor.</title>
        <authorList>
            <person name="Kaur S."/>
            <person name="Stinson S.A."/>
            <person name="diCenzo G.C."/>
        </authorList>
    </citation>
    <scope>NUCLEOTIDE SEQUENCE</scope>
    <source>
        <strain evidence="11">QUZm001</strain>
    </source>
</reference>
<dbReference type="PANTHER" id="PTHR21137">
    <property type="entry name" value="ODORANT RECEPTOR"/>
    <property type="match status" value="1"/>
</dbReference>
<keyword evidence="2" id="KW-1003">Cell membrane</keyword>
<dbReference type="PANTHER" id="PTHR21137:SF35">
    <property type="entry name" value="ODORANT RECEPTOR 19A-RELATED"/>
    <property type="match status" value="1"/>
</dbReference>
<dbReference type="GO" id="GO:0005549">
    <property type="term" value="F:odorant binding"/>
    <property type="evidence" value="ECO:0007669"/>
    <property type="project" value="InterPro"/>
</dbReference>
<protein>
    <recommendedName>
        <fullName evidence="10">Odorant receptor</fullName>
    </recommendedName>
</protein>
<feature type="transmembrane region" description="Helical" evidence="10">
    <location>
        <begin position="32"/>
        <end position="54"/>
    </location>
</feature>
<comment type="similarity">
    <text evidence="10">Belongs to the insect chemoreceptor superfamily. Heteromeric odorant receptor channel (TC 1.A.69) family.</text>
</comment>
<comment type="caution">
    <text evidence="11">The sequence shown here is derived from an EMBL/GenBank/DDBJ whole genome shotgun (WGS) entry which is preliminary data.</text>
</comment>
<comment type="subcellular location">
    <subcellularLocation>
        <location evidence="1 10">Cell membrane</location>
        <topology evidence="1 10">Multi-pass membrane protein</topology>
    </subcellularLocation>
</comment>
<evidence type="ECO:0000256" key="8">
    <source>
        <dbReference type="ARBA" id="ARBA00023170"/>
    </source>
</evidence>
<dbReference type="GO" id="GO:0005886">
    <property type="term" value="C:plasma membrane"/>
    <property type="evidence" value="ECO:0007669"/>
    <property type="project" value="UniProtKB-SubCell"/>
</dbReference>
<dbReference type="Pfam" id="PF02949">
    <property type="entry name" value="7tm_6"/>
    <property type="match status" value="1"/>
</dbReference>
<feature type="transmembrane region" description="Helical" evidence="10">
    <location>
        <begin position="165"/>
        <end position="191"/>
    </location>
</feature>
<evidence type="ECO:0000256" key="10">
    <source>
        <dbReference type="RuleBase" id="RU351113"/>
    </source>
</evidence>